<keyword evidence="4" id="KW-0472">Membrane</keyword>
<proteinExistence type="inferred from homology"/>
<evidence type="ECO:0000256" key="4">
    <source>
        <dbReference type="SAM" id="Phobius"/>
    </source>
</evidence>
<name>A0A066W2C8_TILAU</name>
<dbReference type="EMBL" id="JMSN01000044">
    <property type="protein sequence ID" value="KDN45239.1"/>
    <property type="molecule type" value="Genomic_DNA"/>
</dbReference>
<dbReference type="SUPFAM" id="SSF51735">
    <property type="entry name" value="NAD(P)-binding Rossmann-fold domains"/>
    <property type="match status" value="1"/>
</dbReference>
<dbReference type="Gene3D" id="3.40.50.720">
    <property type="entry name" value="NAD(P)-binding Rossmann-like Domain"/>
    <property type="match status" value="1"/>
</dbReference>
<sequence length="405" mass="42959">MSTSSSFTGLSQRFADVANFLLSPTVATSAALILAAPLGLLFYLRSRPRLHVIPPYRERVLILGASSGVGATLAQAYAARGCRDVVLVARRQEVLEQVKVSCRDAAKKCEEWRTSQQGPGWEKNQGKERYWTVQADCTKAEDLVKVRDLVLKELGGLDTLHICFGVSALKPLLGIASVDPLSPLASSSATASSPHPTSSALSHVHSVVSKATEANLTATALALATFIPVMQSSSISSDPCIALLSSMAALMPAPTRGLYGATKAAQLLLFEGVALECEAQAQGVRAGEAPPKGNKKKLALVRFVSICPGTIKSDFRASAVDVSAGELDRIKDDSWSKGSGEGQKSASGGKSDILTPLQVAERMMLAVDRGTTGRICTPFKYAVADLLQPAIGPFLRKMAHKKYSY</sequence>
<dbReference type="OMA" id="GRICTPF"/>
<dbReference type="GeneID" id="25264496"/>
<dbReference type="InParanoid" id="A0A066W2C8"/>
<comment type="caution">
    <text evidence="5">The sequence shown here is derived from an EMBL/GenBank/DDBJ whole genome shotgun (WGS) entry which is preliminary data.</text>
</comment>
<dbReference type="Pfam" id="PF00106">
    <property type="entry name" value="adh_short"/>
    <property type="match status" value="1"/>
</dbReference>
<evidence type="ECO:0000256" key="1">
    <source>
        <dbReference type="ARBA" id="ARBA00006484"/>
    </source>
</evidence>
<accession>A0A066W2C8</accession>
<keyword evidence="4" id="KW-1133">Transmembrane helix</keyword>
<protein>
    <submittedName>
        <fullName evidence="5">NAD(P)-binding protein</fullName>
    </submittedName>
</protein>
<feature type="transmembrane region" description="Helical" evidence="4">
    <location>
        <begin position="20"/>
        <end position="44"/>
    </location>
</feature>
<evidence type="ECO:0000256" key="3">
    <source>
        <dbReference type="SAM" id="MobiDB-lite"/>
    </source>
</evidence>
<dbReference type="PANTHER" id="PTHR44196">
    <property type="entry name" value="DEHYDROGENASE/REDUCTASE SDR FAMILY MEMBER 7B"/>
    <property type="match status" value="1"/>
</dbReference>
<gene>
    <name evidence="5" type="ORF">K437DRAFT_256690</name>
</gene>
<dbReference type="InterPro" id="IPR036291">
    <property type="entry name" value="NAD(P)-bd_dom_sf"/>
</dbReference>
<comment type="similarity">
    <text evidence="1">Belongs to the short-chain dehydrogenases/reductases (SDR) family.</text>
</comment>
<keyword evidence="2" id="KW-0560">Oxidoreductase</keyword>
<dbReference type="GO" id="GO:0016020">
    <property type="term" value="C:membrane"/>
    <property type="evidence" value="ECO:0007669"/>
    <property type="project" value="TreeGrafter"/>
</dbReference>
<dbReference type="Proteomes" id="UP000027361">
    <property type="component" value="Unassembled WGS sequence"/>
</dbReference>
<dbReference type="GO" id="GO:0016491">
    <property type="term" value="F:oxidoreductase activity"/>
    <property type="evidence" value="ECO:0007669"/>
    <property type="project" value="UniProtKB-KW"/>
</dbReference>
<dbReference type="STRING" id="1037660.A0A066W2C8"/>
<evidence type="ECO:0000313" key="6">
    <source>
        <dbReference type="Proteomes" id="UP000027361"/>
    </source>
</evidence>
<dbReference type="HOGENOM" id="CLU_056799_0_0_1"/>
<evidence type="ECO:0000313" key="5">
    <source>
        <dbReference type="EMBL" id="KDN45239.1"/>
    </source>
</evidence>
<dbReference type="AlphaFoldDB" id="A0A066W2C8"/>
<reference evidence="5 6" key="1">
    <citation type="submission" date="2014-05" db="EMBL/GenBank/DDBJ databases">
        <title>Draft genome sequence of a rare smut relative, Tilletiaria anomala UBC 951.</title>
        <authorList>
            <consortium name="DOE Joint Genome Institute"/>
            <person name="Toome M."/>
            <person name="Kuo A."/>
            <person name="Henrissat B."/>
            <person name="Lipzen A."/>
            <person name="Tritt A."/>
            <person name="Yoshinaga Y."/>
            <person name="Zane M."/>
            <person name="Barry K."/>
            <person name="Grigoriev I.V."/>
            <person name="Spatafora J.W."/>
            <person name="Aimea M.C."/>
        </authorList>
    </citation>
    <scope>NUCLEOTIDE SEQUENCE [LARGE SCALE GENOMIC DNA]</scope>
    <source>
        <strain evidence="5 6">UBC 951</strain>
    </source>
</reference>
<keyword evidence="6" id="KW-1185">Reference proteome</keyword>
<keyword evidence="4" id="KW-0812">Transmembrane</keyword>
<evidence type="ECO:0000256" key="2">
    <source>
        <dbReference type="ARBA" id="ARBA00023002"/>
    </source>
</evidence>
<dbReference type="PANTHER" id="PTHR44196:SF1">
    <property type="entry name" value="DEHYDROGENASE_REDUCTASE SDR FAMILY MEMBER 7B"/>
    <property type="match status" value="1"/>
</dbReference>
<dbReference type="OrthoDB" id="37659at2759"/>
<dbReference type="InterPro" id="IPR002347">
    <property type="entry name" value="SDR_fam"/>
</dbReference>
<feature type="region of interest" description="Disordered" evidence="3">
    <location>
        <begin position="331"/>
        <end position="351"/>
    </location>
</feature>
<organism evidence="5 6">
    <name type="scientific">Tilletiaria anomala (strain ATCC 24038 / CBS 436.72 / UBC 951)</name>
    <dbReference type="NCBI Taxonomy" id="1037660"/>
    <lineage>
        <taxon>Eukaryota</taxon>
        <taxon>Fungi</taxon>
        <taxon>Dikarya</taxon>
        <taxon>Basidiomycota</taxon>
        <taxon>Ustilaginomycotina</taxon>
        <taxon>Exobasidiomycetes</taxon>
        <taxon>Georgefischeriales</taxon>
        <taxon>Tilletiariaceae</taxon>
        <taxon>Tilletiaria</taxon>
    </lineage>
</organism>
<dbReference type="RefSeq" id="XP_013243096.1">
    <property type="nucleotide sequence ID" value="XM_013387642.1"/>
</dbReference>